<dbReference type="EnsemblPlants" id="TuG1812G0600000830.01.T01">
    <property type="protein sequence ID" value="TuG1812G0600000830.01.T01"/>
    <property type="gene ID" value="TuG1812G0600000830.01"/>
</dbReference>
<dbReference type="Proteomes" id="UP000015106">
    <property type="component" value="Chromosome 6"/>
</dbReference>
<evidence type="ECO:0000313" key="1">
    <source>
        <dbReference type="EnsemblPlants" id="TuG1812G0600000830.01.T01"/>
    </source>
</evidence>
<reference evidence="2" key="1">
    <citation type="journal article" date="2013" name="Nature">
        <title>Draft genome of the wheat A-genome progenitor Triticum urartu.</title>
        <authorList>
            <person name="Ling H.Q."/>
            <person name="Zhao S."/>
            <person name="Liu D."/>
            <person name="Wang J."/>
            <person name="Sun H."/>
            <person name="Zhang C."/>
            <person name="Fan H."/>
            <person name="Li D."/>
            <person name="Dong L."/>
            <person name="Tao Y."/>
            <person name="Gao C."/>
            <person name="Wu H."/>
            <person name="Li Y."/>
            <person name="Cui Y."/>
            <person name="Guo X."/>
            <person name="Zheng S."/>
            <person name="Wang B."/>
            <person name="Yu K."/>
            <person name="Liang Q."/>
            <person name="Yang W."/>
            <person name="Lou X."/>
            <person name="Chen J."/>
            <person name="Feng M."/>
            <person name="Jian J."/>
            <person name="Zhang X."/>
            <person name="Luo G."/>
            <person name="Jiang Y."/>
            <person name="Liu J."/>
            <person name="Wang Z."/>
            <person name="Sha Y."/>
            <person name="Zhang B."/>
            <person name="Wu H."/>
            <person name="Tang D."/>
            <person name="Shen Q."/>
            <person name="Xue P."/>
            <person name="Zou S."/>
            <person name="Wang X."/>
            <person name="Liu X."/>
            <person name="Wang F."/>
            <person name="Yang Y."/>
            <person name="An X."/>
            <person name="Dong Z."/>
            <person name="Zhang K."/>
            <person name="Zhang X."/>
            <person name="Luo M.C."/>
            <person name="Dvorak J."/>
            <person name="Tong Y."/>
            <person name="Wang J."/>
            <person name="Yang H."/>
            <person name="Li Z."/>
            <person name="Wang D."/>
            <person name="Zhang A."/>
            <person name="Wang J."/>
        </authorList>
    </citation>
    <scope>NUCLEOTIDE SEQUENCE</scope>
    <source>
        <strain evidence="2">cv. G1812</strain>
    </source>
</reference>
<name>A0A8R7QKI8_TRIUA</name>
<reference evidence="1" key="3">
    <citation type="submission" date="2022-06" db="UniProtKB">
        <authorList>
            <consortium name="EnsemblPlants"/>
        </authorList>
    </citation>
    <scope>IDENTIFICATION</scope>
</reference>
<sequence>GLLHQLYIPPPPTPCIGLLPFLEAPPHPSGHLMLPGGPRSLAPLPASTRISLVSFKLNTGEMEEMVPWRATMVVAVGPI</sequence>
<evidence type="ECO:0000313" key="2">
    <source>
        <dbReference type="Proteomes" id="UP000015106"/>
    </source>
</evidence>
<reference evidence="1" key="2">
    <citation type="submission" date="2018-03" db="EMBL/GenBank/DDBJ databases">
        <title>The Triticum urartu genome reveals the dynamic nature of wheat genome evolution.</title>
        <authorList>
            <person name="Ling H."/>
            <person name="Ma B."/>
            <person name="Shi X."/>
            <person name="Liu H."/>
            <person name="Dong L."/>
            <person name="Sun H."/>
            <person name="Cao Y."/>
            <person name="Gao Q."/>
            <person name="Zheng S."/>
            <person name="Li Y."/>
            <person name="Yu Y."/>
            <person name="Du H."/>
            <person name="Qi M."/>
            <person name="Li Y."/>
            <person name="Yu H."/>
            <person name="Cui Y."/>
            <person name="Wang N."/>
            <person name="Chen C."/>
            <person name="Wu H."/>
            <person name="Zhao Y."/>
            <person name="Zhang J."/>
            <person name="Li Y."/>
            <person name="Zhou W."/>
            <person name="Zhang B."/>
            <person name="Hu W."/>
            <person name="Eijk M."/>
            <person name="Tang J."/>
            <person name="Witsenboer H."/>
            <person name="Zhao S."/>
            <person name="Li Z."/>
            <person name="Zhang A."/>
            <person name="Wang D."/>
            <person name="Liang C."/>
        </authorList>
    </citation>
    <scope>NUCLEOTIDE SEQUENCE [LARGE SCALE GENOMIC DNA]</scope>
    <source>
        <strain evidence="1">cv. G1812</strain>
    </source>
</reference>
<accession>A0A8R7QKI8</accession>
<dbReference type="AlphaFoldDB" id="A0A8R7QKI8"/>
<proteinExistence type="predicted"/>
<dbReference type="Gramene" id="TuG1812G0600000830.01.T01">
    <property type="protein sequence ID" value="TuG1812G0600000830.01.T01"/>
    <property type="gene ID" value="TuG1812G0600000830.01"/>
</dbReference>
<keyword evidence="2" id="KW-1185">Reference proteome</keyword>
<protein>
    <submittedName>
        <fullName evidence="1">Uncharacterized protein</fullName>
    </submittedName>
</protein>
<organism evidence="1 2">
    <name type="scientific">Triticum urartu</name>
    <name type="common">Red wild einkorn</name>
    <name type="synonym">Crithodium urartu</name>
    <dbReference type="NCBI Taxonomy" id="4572"/>
    <lineage>
        <taxon>Eukaryota</taxon>
        <taxon>Viridiplantae</taxon>
        <taxon>Streptophyta</taxon>
        <taxon>Embryophyta</taxon>
        <taxon>Tracheophyta</taxon>
        <taxon>Spermatophyta</taxon>
        <taxon>Magnoliopsida</taxon>
        <taxon>Liliopsida</taxon>
        <taxon>Poales</taxon>
        <taxon>Poaceae</taxon>
        <taxon>BOP clade</taxon>
        <taxon>Pooideae</taxon>
        <taxon>Triticodae</taxon>
        <taxon>Triticeae</taxon>
        <taxon>Triticinae</taxon>
        <taxon>Triticum</taxon>
    </lineage>
</organism>